<sequence>MAGVCEGGKEPPGSLKAIHEGRPPKENREVELKLRRIQSGIGTQIRCGLVDKASARKGENPGLNPDARENFFRFYPFFTI</sequence>
<comment type="caution">
    <text evidence="2">The sequence shown here is derived from an EMBL/GenBank/DDBJ whole genome shotgun (WGS) entry which is preliminary data.</text>
</comment>
<evidence type="ECO:0000256" key="1">
    <source>
        <dbReference type="SAM" id="MobiDB-lite"/>
    </source>
</evidence>
<feature type="region of interest" description="Disordered" evidence="1">
    <location>
        <begin position="1"/>
        <end position="27"/>
    </location>
</feature>
<keyword evidence="3" id="KW-1185">Reference proteome</keyword>
<name>A0ABQ8SPI0_PERAM</name>
<dbReference type="EMBL" id="JAJSOF020000023">
    <property type="protein sequence ID" value="KAJ4435602.1"/>
    <property type="molecule type" value="Genomic_DNA"/>
</dbReference>
<gene>
    <name evidence="2" type="ORF">ANN_18218</name>
</gene>
<proteinExistence type="predicted"/>
<protein>
    <submittedName>
        <fullName evidence="2">Uncharacterized protein</fullName>
    </submittedName>
</protein>
<evidence type="ECO:0000313" key="3">
    <source>
        <dbReference type="Proteomes" id="UP001148838"/>
    </source>
</evidence>
<evidence type="ECO:0000313" key="2">
    <source>
        <dbReference type="EMBL" id="KAJ4435602.1"/>
    </source>
</evidence>
<reference evidence="2 3" key="1">
    <citation type="journal article" date="2022" name="Allergy">
        <title>Genome assembly and annotation of Periplaneta americana reveal a comprehensive cockroach allergen profile.</title>
        <authorList>
            <person name="Wang L."/>
            <person name="Xiong Q."/>
            <person name="Saelim N."/>
            <person name="Wang L."/>
            <person name="Nong W."/>
            <person name="Wan A.T."/>
            <person name="Shi M."/>
            <person name="Liu X."/>
            <person name="Cao Q."/>
            <person name="Hui J.H.L."/>
            <person name="Sookrung N."/>
            <person name="Leung T.F."/>
            <person name="Tungtrongchitr A."/>
            <person name="Tsui S.K.W."/>
        </authorList>
    </citation>
    <scope>NUCLEOTIDE SEQUENCE [LARGE SCALE GENOMIC DNA]</scope>
    <source>
        <strain evidence="2">PWHHKU_190912</strain>
    </source>
</reference>
<feature type="compositionally biased region" description="Basic and acidic residues" evidence="1">
    <location>
        <begin position="17"/>
        <end position="27"/>
    </location>
</feature>
<accession>A0ABQ8SPI0</accession>
<dbReference type="Proteomes" id="UP001148838">
    <property type="component" value="Unassembled WGS sequence"/>
</dbReference>
<organism evidence="2 3">
    <name type="scientific">Periplaneta americana</name>
    <name type="common">American cockroach</name>
    <name type="synonym">Blatta americana</name>
    <dbReference type="NCBI Taxonomy" id="6978"/>
    <lineage>
        <taxon>Eukaryota</taxon>
        <taxon>Metazoa</taxon>
        <taxon>Ecdysozoa</taxon>
        <taxon>Arthropoda</taxon>
        <taxon>Hexapoda</taxon>
        <taxon>Insecta</taxon>
        <taxon>Pterygota</taxon>
        <taxon>Neoptera</taxon>
        <taxon>Polyneoptera</taxon>
        <taxon>Dictyoptera</taxon>
        <taxon>Blattodea</taxon>
        <taxon>Blattoidea</taxon>
        <taxon>Blattidae</taxon>
        <taxon>Blattinae</taxon>
        <taxon>Periplaneta</taxon>
    </lineage>
</organism>